<dbReference type="SUPFAM" id="SSF52540">
    <property type="entry name" value="P-loop containing nucleoside triphosphate hydrolases"/>
    <property type="match status" value="2"/>
</dbReference>
<keyword evidence="4 7" id="KW-0067">ATP-binding</keyword>
<dbReference type="InterPro" id="IPR041546">
    <property type="entry name" value="ClpA/ClpB_AAA_lid"/>
</dbReference>
<dbReference type="InterPro" id="IPR018368">
    <property type="entry name" value="ClpA/B_CS1"/>
</dbReference>
<dbReference type="Gene3D" id="1.10.8.60">
    <property type="match status" value="1"/>
</dbReference>
<dbReference type="GO" id="GO:0034975">
    <property type="term" value="P:protein folding in endoplasmic reticulum"/>
    <property type="evidence" value="ECO:0007669"/>
    <property type="project" value="EnsemblFungi"/>
</dbReference>
<dbReference type="InterPro" id="IPR003593">
    <property type="entry name" value="AAA+_ATPase"/>
</dbReference>
<evidence type="ECO:0000259" key="10">
    <source>
        <dbReference type="PROSITE" id="PS50045"/>
    </source>
</evidence>
<evidence type="ECO:0000256" key="1">
    <source>
        <dbReference type="ARBA" id="ARBA00008675"/>
    </source>
</evidence>
<dbReference type="GO" id="GO:0016887">
    <property type="term" value="F:ATP hydrolysis activity"/>
    <property type="evidence" value="ECO:0007669"/>
    <property type="project" value="EnsemblFungi"/>
</dbReference>
<sequence>MDESQFTDHALAIVTEAQKLAQEHAHAQLTPLHFLAAMVPTAADEPSYLQTLVEKARGSWPDLQKAVNRHLVRIPSQSPAPSEVRPSHAAGQILTSAVKIKSQQKDSFVAQDHIFLALLEDASIKAVLKDAQLNPETLKGQALELRGNQRIDSRQADSSQKAEFLAKYAMDMTEQARMGKIDPVIGREEEIRRAIRVLARRTKSNPVLIGDPGVGKTSIVEGVAQRIIDGDVPNVLAGCRLFSLDLGALKAGAKYQGEFEERVKGVLNDIEQSKSMIILFIDEIHMLMGDGKSDAANLLKPMLARGSLHCIGATTVTEYRKHVEKDAAFERRFQKIDVREPTIRETVAILRGLQPKYEIHHGVRILDSALVTAAQLASRYLTTRKLPDSAVDLIDEAAAAVAVARDSKPEELDSLERQAQLLNVEIKALERDADADSSTKERLDQARRRVASLEEELRPLRERFAQETKGHEELTALKRKLDELEIKAQDAERRNDTLTAADLRYFAIPELKEHIARCEAQVAAEDADVSGDKMVQNVVGADQIAETAARLTGIPVSKLTQAENAKLITMERELSSAVVGQSEAVRAVSNAIRLSRSGLSNPNQPSSFLFLGLSGSGKTELAKKVADFLFADEKAIIRIDCSELSDKASASKLLGAAPGYIGYEEGGILTEALLRKPYSVVLFDEVEKAAPEVLTVLLQILDDGRVTSSAGKLVNCSNSIFIMTSNLGAQYINAASGAKVSDETKEQVMTAVRAHFRPEFLNRISATVVFNRLSRKAIAKIVLIRLQEIQRRFEANGKTIALDMTPEALEYLCRNGYSSDLGARPLNRLIQNEVLNRLAVLVLRGQIRDKETARVVLGEKGLEVMPNHELADEDMDVDVDNWSDGADDDDVFSDTPDMD</sequence>
<evidence type="ECO:0000313" key="12">
    <source>
        <dbReference type="EMBL" id="ODQ82975.1"/>
    </source>
</evidence>
<dbReference type="GO" id="GO:0043531">
    <property type="term" value="F:ADP binding"/>
    <property type="evidence" value="ECO:0007669"/>
    <property type="project" value="EnsemblFungi"/>
</dbReference>
<accession>A0A1E3QZC9</accession>
<dbReference type="Gene3D" id="3.40.50.300">
    <property type="entry name" value="P-loop containing nucleotide triphosphate hydrolases"/>
    <property type="match status" value="3"/>
</dbReference>
<keyword evidence="5 7" id="KW-0143">Chaperone</keyword>
<feature type="region of interest" description="Disordered" evidence="9">
    <location>
        <begin position="876"/>
        <end position="899"/>
    </location>
</feature>
<dbReference type="AlphaFoldDB" id="A0A1E3QZC9"/>
<dbReference type="PANTHER" id="PTHR11638">
    <property type="entry name" value="ATP-DEPENDENT CLP PROTEASE"/>
    <property type="match status" value="1"/>
</dbReference>
<protein>
    <recommendedName>
        <fullName evidence="14">Clp R domain-containing protein</fullName>
    </recommendedName>
</protein>
<evidence type="ECO:0000256" key="6">
    <source>
        <dbReference type="PROSITE-ProRule" id="PRU01251"/>
    </source>
</evidence>
<keyword evidence="2 6" id="KW-0677">Repeat</keyword>
<dbReference type="GO" id="GO:0051087">
    <property type="term" value="F:protein-folding chaperone binding"/>
    <property type="evidence" value="ECO:0007669"/>
    <property type="project" value="EnsemblFungi"/>
</dbReference>
<gene>
    <name evidence="12" type="ORF">BABINDRAFT_159452</name>
</gene>
<evidence type="ECO:0000313" key="13">
    <source>
        <dbReference type="Proteomes" id="UP000094336"/>
    </source>
</evidence>
<dbReference type="OrthoDB" id="47330at2759"/>
<dbReference type="PANTHER" id="PTHR11638:SF18">
    <property type="entry name" value="HEAT SHOCK PROTEIN 104"/>
    <property type="match status" value="1"/>
</dbReference>
<dbReference type="CDD" id="cd19499">
    <property type="entry name" value="RecA-like_ClpB_Hsp104-like"/>
    <property type="match status" value="1"/>
</dbReference>
<dbReference type="Pfam" id="PF07724">
    <property type="entry name" value="AAA_2"/>
    <property type="match status" value="1"/>
</dbReference>
<evidence type="ECO:0008006" key="14">
    <source>
        <dbReference type="Google" id="ProtNLM"/>
    </source>
</evidence>
<dbReference type="Pfam" id="PF10431">
    <property type="entry name" value="ClpB_D2-small"/>
    <property type="match status" value="1"/>
</dbReference>
<dbReference type="SMART" id="SM01086">
    <property type="entry name" value="ClpB_D2-small"/>
    <property type="match status" value="1"/>
</dbReference>
<dbReference type="InterPro" id="IPR019489">
    <property type="entry name" value="Clp_ATPase_C"/>
</dbReference>
<dbReference type="InterPro" id="IPR001270">
    <property type="entry name" value="ClpA/B"/>
</dbReference>
<dbReference type="CDD" id="cd00009">
    <property type="entry name" value="AAA"/>
    <property type="match status" value="1"/>
</dbReference>
<evidence type="ECO:0000256" key="8">
    <source>
        <dbReference type="SAM" id="Coils"/>
    </source>
</evidence>
<feature type="domain" description="Sigma-54 factor interaction" evidence="10">
    <location>
        <begin position="578"/>
        <end position="821"/>
    </location>
</feature>
<dbReference type="STRING" id="984486.A0A1E3QZC9"/>
<feature type="domain" description="Clp R" evidence="11">
    <location>
        <begin position="1"/>
        <end position="148"/>
    </location>
</feature>
<evidence type="ECO:0000256" key="2">
    <source>
        <dbReference type="ARBA" id="ARBA00022737"/>
    </source>
</evidence>
<dbReference type="PROSITE" id="PS51903">
    <property type="entry name" value="CLP_R"/>
    <property type="match status" value="1"/>
</dbReference>
<dbReference type="Gene3D" id="1.10.1780.10">
    <property type="entry name" value="Clp, N-terminal domain"/>
    <property type="match status" value="1"/>
</dbReference>
<dbReference type="Proteomes" id="UP000094336">
    <property type="component" value="Unassembled WGS sequence"/>
</dbReference>
<dbReference type="GO" id="GO:0005991">
    <property type="term" value="P:trehalose metabolic process"/>
    <property type="evidence" value="ECO:0007669"/>
    <property type="project" value="EnsemblFungi"/>
</dbReference>
<dbReference type="GO" id="GO:0042026">
    <property type="term" value="P:protein refolding"/>
    <property type="evidence" value="ECO:0007669"/>
    <property type="project" value="TreeGrafter"/>
</dbReference>
<dbReference type="GO" id="GO:0006355">
    <property type="term" value="P:regulation of DNA-templated transcription"/>
    <property type="evidence" value="ECO:0007669"/>
    <property type="project" value="InterPro"/>
</dbReference>
<dbReference type="SUPFAM" id="SSF81923">
    <property type="entry name" value="Double Clp-N motif"/>
    <property type="match status" value="1"/>
</dbReference>
<reference evidence="13" key="1">
    <citation type="submission" date="2016-05" db="EMBL/GenBank/DDBJ databases">
        <title>Comparative genomics of biotechnologically important yeasts.</title>
        <authorList>
            <consortium name="DOE Joint Genome Institute"/>
            <person name="Riley R."/>
            <person name="Haridas S."/>
            <person name="Wolfe K.H."/>
            <person name="Lopes M.R."/>
            <person name="Hittinger C.T."/>
            <person name="Goker M."/>
            <person name="Salamov A."/>
            <person name="Wisecaver J."/>
            <person name="Long T.M."/>
            <person name="Aerts A.L."/>
            <person name="Barry K."/>
            <person name="Choi C."/>
            <person name="Clum A."/>
            <person name="Coughlan A.Y."/>
            <person name="Deshpande S."/>
            <person name="Douglass A.P."/>
            <person name="Hanson S.J."/>
            <person name="Klenk H.-P."/>
            <person name="Labutti K."/>
            <person name="Lapidus A."/>
            <person name="Lindquist E."/>
            <person name="Lipzen A."/>
            <person name="Meier-Kolthoff J.P."/>
            <person name="Ohm R.A."/>
            <person name="Otillar R.P."/>
            <person name="Pangilinan J."/>
            <person name="Peng Y."/>
            <person name="Rokas A."/>
            <person name="Rosa C.A."/>
            <person name="Scheuner C."/>
            <person name="Sibirny A.A."/>
            <person name="Slot J.C."/>
            <person name="Stielow J.B."/>
            <person name="Sun H."/>
            <person name="Kurtzman C.P."/>
            <person name="Blackwell M."/>
            <person name="Grigoriev I.V."/>
            <person name="Jeffries T.W."/>
        </authorList>
    </citation>
    <scope>NUCLEOTIDE SEQUENCE [LARGE SCALE GENOMIC DNA]</scope>
    <source>
        <strain evidence="13">NRRL Y-12698</strain>
    </source>
</reference>
<dbReference type="PROSITE" id="PS00871">
    <property type="entry name" value="CLPAB_2"/>
    <property type="match status" value="1"/>
</dbReference>
<dbReference type="InterPro" id="IPR027417">
    <property type="entry name" value="P-loop_NTPase"/>
</dbReference>
<dbReference type="GO" id="GO:0070370">
    <property type="term" value="P:cellular heat acclimation"/>
    <property type="evidence" value="ECO:0007669"/>
    <property type="project" value="EnsemblFungi"/>
</dbReference>
<evidence type="ECO:0000256" key="4">
    <source>
        <dbReference type="ARBA" id="ARBA00022840"/>
    </source>
</evidence>
<dbReference type="GO" id="GO:0035617">
    <property type="term" value="P:stress granule disassembly"/>
    <property type="evidence" value="ECO:0007669"/>
    <property type="project" value="EnsemblFungi"/>
</dbReference>
<dbReference type="PROSITE" id="PS50045">
    <property type="entry name" value="SIGMA54_INTERACT_4"/>
    <property type="match status" value="1"/>
</dbReference>
<evidence type="ECO:0000256" key="5">
    <source>
        <dbReference type="ARBA" id="ARBA00023186"/>
    </source>
</evidence>
<dbReference type="InterPro" id="IPR036628">
    <property type="entry name" value="Clp_N_dom_sf"/>
</dbReference>
<dbReference type="EMBL" id="KV454426">
    <property type="protein sequence ID" value="ODQ82975.1"/>
    <property type="molecule type" value="Genomic_DNA"/>
</dbReference>
<dbReference type="FunFam" id="3.40.50.300:FF:000025">
    <property type="entry name" value="ATP-dependent Clp protease subunit"/>
    <property type="match status" value="1"/>
</dbReference>
<dbReference type="Pfam" id="PF17871">
    <property type="entry name" value="AAA_lid_9"/>
    <property type="match status" value="1"/>
</dbReference>
<dbReference type="PRINTS" id="PR00300">
    <property type="entry name" value="CLPPROTEASEA"/>
</dbReference>
<dbReference type="InterPro" id="IPR050130">
    <property type="entry name" value="ClpA_ClpB"/>
</dbReference>
<dbReference type="InterPro" id="IPR002078">
    <property type="entry name" value="Sigma_54_int"/>
</dbReference>
<dbReference type="RefSeq" id="XP_018988303.1">
    <property type="nucleotide sequence ID" value="XM_019127666.1"/>
</dbReference>
<dbReference type="FunFam" id="3.40.50.300:FF:000010">
    <property type="entry name" value="Chaperone clpB 1, putative"/>
    <property type="match status" value="1"/>
</dbReference>
<dbReference type="FunFam" id="3.40.50.300:FF:000120">
    <property type="entry name" value="ATP-dependent chaperone ClpB"/>
    <property type="match status" value="1"/>
</dbReference>
<dbReference type="InterPro" id="IPR028299">
    <property type="entry name" value="ClpA/B_CS2"/>
</dbReference>
<dbReference type="GO" id="GO:0051082">
    <property type="term" value="F:unfolded protein binding"/>
    <property type="evidence" value="ECO:0007669"/>
    <property type="project" value="EnsemblFungi"/>
</dbReference>
<dbReference type="InterPro" id="IPR004176">
    <property type="entry name" value="Clp_R_N"/>
</dbReference>
<dbReference type="GO" id="GO:0005524">
    <property type="term" value="F:ATP binding"/>
    <property type="evidence" value="ECO:0007669"/>
    <property type="project" value="UniProtKB-KW"/>
</dbReference>
<feature type="coiled-coil region" evidence="8">
    <location>
        <begin position="412"/>
        <end position="501"/>
    </location>
</feature>
<evidence type="ECO:0000256" key="7">
    <source>
        <dbReference type="RuleBase" id="RU004432"/>
    </source>
</evidence>
<evidence type="ECO:0000256" key="3">
    <source>
        <dbReference type="ARBA" id="ARBA00022741"/>
    </source>
</evidence>
<dbReference type="InterPro" id="IPR003959">
    <property type="entry name" value="ATPase_AAA_core"/>
</dbReference>
<proteinExistence type="inferred from homology"/>
<dbReference type="Pfam" id="PF00004">
    <property type="entry name" value="AAA"/>
    <property type="match status" value="1"/>
</dbReference>
<name>A0A1E3QZC9_9ASCO</name>
<dbReference type="PROSITE" id="PS00870">
    <property type="entry name" value="CLPAB_1"/>
    <property type="match status" value="1"/>
</dbReference>
<evidence type="ECO:0000259" key="11">
    <source>
        <dbReference type="PROSITE" id="PS51903"/>
    </source>
</evidence>
<dbReference type="GO" id="GO:0042802">
    <property type="term" value="F:identical protein binding"/>
    <property type="evidence" value="ECO:0007669"/>
    <property type="project" value="EnsemblFungi"/>
</dbReference>
<keyword evidence="8" id="KW-0175">Coiled coil</keyword>
<evidence type="ECO:0000256" key="9">
    <source>
        <dbReference type="SAM" id="MobiDB-lite"/>
    </source>
</evidence>
<comment type="similarity">
    <text evidence="1 7">Belongs to the ClpA/ClpB family.</text>
</comment>
<dbReference type="Pfam" id="PF02861">
    <property type="entry name" value="Clp_N"/>
    <property type="match status" value="1"/>
</dbReference>
<dbReference type="GO" id="GO:0034399">
    <property type="term" value="C:nuclear periphery"/>
    <property type="evidence" value="ECO:0007669"/>
    <property type="project" value="EnsemblFungi"/>
</dbReference>
<dbReference type="GO" id="GO:0043335">
    <property type="term" value="P:protein unfolding"/>
    <property type="evidence" value="ECO:0007669"/>
    <property type="project" value="EnsemblFungi"/>
</dbReference>
<dbReference type="GeneID" id="30145519"/>
<organism evidence="12 13">
    <name type="scientific">Babjeviella inositovora NRRL Y-12698</name>
    <dbReference type="NCBI Taxonomy" id="984486"/>
    <lineage>
        <taxon>Eukaryota</taxon>
        <taxon>Fungi</taxon>
        <taxon>Dikarya</taxon>
        <taxon>Ascomycota</taxon>
        <taxon>Saccharomycotina</taxon>
        <taxon>Pichiomycetes</taxon>
        <taxon>Serinales incertae sedis</taxon>
        <taxon>Babjeviella</taxon>
    </lineage>
</organism>
<dbReference type="GO" id="GO:0072380">
    <property type="term" value="C:TRC complex"/>
    <property type="evidence" value="ECO:0007669"/>
    <property type="project" value="EnsemblFungi"/>
</dbReference>
<dbReference type="SMART" id="SM00382">
    <property type="entry name" value="AAA"/>
    <property type="match status" value="2"/>
</dbReference>
<keyword evidence="13" id="KW-1185">Reference proteome</keyword>
<keyword evidence="3 7" id="KW-0547">Nucleotide-binding</keyword>